<accession>X1GNL9</accession>
<evidence type="ECO:0000313" key="1">
    <source>
        <dbReference type="EMBL" id="GAH34598.1"/>
    </source>
</evidence>
<reference evidence="1" key="1">
    <citation type="journal article" date="2014" name="Front. Microbiol.">
        <title>High frequency of phylogenetically diverse reductive dehalogenase-homologous genes in deep subseafloor sedimentary metagenomes.</title>
        <authorList>
            <person name="Kawai M."/>
            <person name="Futagami T."/>
            <person name="Toyoda A."/>
            <person name="Takaki Y."/>
            <person name="Nishi S."/>
            <person name="Hori S."/>
            <person name="Arai W."/>
            <person name="Tsubouchi T."/>
            <person name="Morono Y."/>
            <person name="Uchiyama I."/>
            <person name="Ito T."/>
            <person name="Fujiyama A."/>
            <person name="Inagaki F."/>
            <person name="Takami H."/>
        </authorList>
    </citation>
    <scope>NUCLEOTIDE SEQUENCE</scope>
    <source>
        <strain evidence="1">Expedition CK06-06</strain>
    </source>
</reference>
<comment type="caution">
    <text evidence="1">The sequence shown here is derived from an EMBL/GenBank/DDBJ whole genome shotgun (WGS) entry which is preliminary data.</text>
</comment>
<protein>
    <submittedName>
        <fullName evidence="1">Uncharacterized protein</fullName>
    </submittedName>
</protein>
<feature type="non-terminal residue" evidence="1">
    <location>
        <position position="1"/>
    </location>
</feature>
<proteinExistence type="predicted"/>
<dbReference type="AlphaFoldDB" id="X1GNL9"/>
<gene>
    <name evidence="1" type="ORF">S03H2_22183</name>
</gene>
<organism evidence="1">
    <name type="scientific">marine sediment metagenome</name>
    <dbReference type="NCBI Taxonomy" id="412755"/>
    <lineage>
        <taxon>unclassified sequences</taxon>
        <taxon>metagenomes</taxon>
        <taxon>ecological metagenomes</taxon>
    </lineage>
</organism>
<dbReference type="EMBL" id="BARU01011903">
    <property type="protein sequence ID" value="GAH34598.1"/>
    <property type="molecule type" value="Genomic_DNA"/>
</dbReference>
<sequence>ETSSERTNLPMSKDAHNKYEEDKLRRISKEAIPYGQGGEGTRTYVRYDWRRQFEESILTPFPEEWSPALPYLHEAYRLEEEGADQEKIQEVLEKARKADKDATAFYLGRLSIIRKVQSDRHQSR</sequence>
<name>X1GNL9_9ZZZZ</name>